<organism evidence="1 2">
    <name type="scientific">Dehalobacter restrictus (strain DSM 9455 / PER-K23)</name>
    <dbReference type="NCBI Taxonomy" id="871738"/>
    <lineage>
        <taxon>Bacteria</taxon>
        <taxon>Bacillati</taxon>
        <taxon>Bacillota</taxon>
        <taxon>Clostridia</taxon>
        <taxon>Eubacteriales</taxon>
        <taxon>Desulfitobacteriaceae</taxon>
        <taxon>Dehalobacter</taxon>
    </lineage>
</organism>
<sequence length="61" mass="6754">MLVCLSEHPFGTVKWYHGAHYLLCKGIEKTTGELGLSFLAYNLKRAINMVGTKKLVAAMKA</sequence>
<proteinExistence type="predicted"/>
<dbReference type="EMBL" id="CP007033">
    <property type="protein sequence ID" value="AHF11029.1"/>
    <property type="molecule type" value="Genomic_DNA"/>
</dbReference>
<name>A0ABN4BUF1_DEHRP</name>
<protein>
    <submittedName>
        <fullName evidence="1">Transposase IS4</fullName>
    </submittedName>
</protein>
<dbReference type="Proteomes" id="UP000018934">
    <property type="component" value="Chromosome"/>
</dbReference>
<evidence type="ECO:0000313" key="2">
    <source>
        <dbReference type="Proteomes" id="UP000018934"/>
    </source>
</evidence>
<keyword evidence="2" id="KW-1185">Reference proteome</keyword>
<evidence type="ECO:0000313" key="1">
    <source>
        <dbReference type="EMBL" id="AHF11029.1"/>
    </source>
</evidence>
<reference evidence="1 2" key="1">
    <citation type="journal article" date="2013" name="Stand. Genomic Sci.">
        <title>Complete genome sequence of Dehalobacter restrictus PER-K23(T.).</title>
        <authorList>
            <person name="Kruse T."/>
            <person name="Maillard J."/>
            <person name="Goodwin L."/>
            <person name="Woyke T."/>
            <person name="Teshima H."/>
            <person name="Bruce D."/>
            <person name="Detter C."/>
            <person name="Tapia R."/>
            <person name="Han C."/>
            <person name="Huntemann M."/>
            <person name="Wei C.L."/>
            <person name="Han J."/>
            <person name="Chen A."/>
            <person name="Kyrpides N."/>
            <person name="Szeto E."/>
            <person name="Markowitz V."/>
            <person name="Ivanova N."/>
            <person name="Pagani I."/>
            <person name="Pati A."/>
            <person name="Pitluck S."/>
            <person name="Nolan M."/>
            <person name="Holliger C."/>
            <person name="Smidt H."/>
        </authorList>
    </citation>
    <scope>NUCLEOTIDE SEQUENCE [LARGE SCALE GENOMIC DNA]</scope>
    <source>
        <strain evidence="2">DSM 9455</strain>
    </source>
</reference>
<accession>A0ABN4BUF1</accession>
<gene>
    <name evidence="1" type="ORF">DEHRE_13935</name>
</gene>